<feature type="domain" description="PG-1098 ferredoxin-like" evidence="3">
    <location>
        <begin position="295"/>
        <end position="329"/>
    </location>
</feature>
<dbReference type="AlphaFoldDB" id="A0A9D9J209"/>
<dbReference type="InterPro" id="IPR054168">
    <property type="entry name" value="PG_1098_Fer"/>
</dbReference>
<evidence type="ECO:0000259" key="3">
    <source>
        <dbReference type="Pfam" id="PF22013"/>
    </source>
</evidence>
<dbReference type="SUPFAM" id="SSF53335">
    <property type="entry name" value="S-adenosyl-L-methionine-dependent methyltransferases"/>
    <property type="match status" value="1"/>
</dbReference>
<gene>
    <name evidence="4" type="ORF">IAB78_02040</name>
</gene>
<sequence length="481" mass="52505">MSIFVREFISKMTGFRDFIIEHGNDSTARLLLSREKWPDIDISLAVNTIESRRKLKDKLPAWYGCPDLIYPNTISAEQCSSAETAALKASIAAGFVHDRAARIADLTGGLGADSCAFRDAGFEVLYNEMDCALCNAARHNLPILGFRDIIISGKEVRPGDISGILGDFAPDIIYLDPARRDSSGKKVFLMEDCRPDILALKDELLGCARLVMVKLSPMADMEMVRSRLGDRCREIHIIASKGDCRELLAILDRDWHGETQFVTWESGGTPFIFTAREKRDATALMPATPDCLTGFLFEPGKAMLKTGAFNLIGERFGLAKLAKSTHLYLLSANNSGDTGPDSSHPGHDGCSTEASIEELLGFGKVFRIIRTLPLSKAGIKDAGKTWTEADVTARNIPMTSDMLRTRLRKESKEQAGKKPLLDNGAQSGKKPLLDNGAQSGMSISGNGTGIIHIFGTRCEFSAGKADNLLIVTEKITRLSDI</sequence>
<dbReference type="Pfam" id="PF18096">
    <property type="entry name" value="Thump_like"/>
    <property type="match status" value="1"/>
</dbReference>
<dbReference type="Gene3D" id="3.40.50.150">
    <property type="entry name" value="Vaccinia Virus protein VP39"/>
    <property type="match status" value="1"/>
</dbReference>
<proteinExistence type="predicted"/>
<reference evidence="4" key="1">
    <citation type="submission" date="2020-10" db="EMBL/GenBank/DDBJ databases">
        <authorList>
            <person name="Gilroy R."/>
        </authorList>
    </citation>
    <scope>NUCLEOTIDE SEQUENCE</scope>
    <source>
        <strain evidence="4">B2-16538</strain>
    </source>
</reference>
<dbReference type="EMBL" id="JADILX010000036">
    <property type="protein sequence ID" value="MBO8485188.1"/>
    <property type="molecule type" value="Genomic_DNA"/>
</dbReference>
<dbReference type="Pfam" id="PF22013">
    <property type="entry name" value="PG_1098_Fer"/>
    <property type="match status" value="1"/>
</dbReference>
<feature type="domain" description="THUMP-like" evidence="2">
    <location>
        <begin position="363"/>
        <end position="412"/>
    </location>
</feature>
<dbReference type="InterPro" id="IPR041497">
    <property type="entry name" value="Thump-like"/>
</dbReference>
<comment type="caution">
    <text evidence="4">The sequence shown here is derived from an EMBL/GenBank/DDBJ whole genome shotgun (WGS) entry which is preliminary data.</text>
</comment>
<reference evidence="4" key="2">
    <citation type="journal article" date="2021" name="PeerJ">
        <title>Extensive microbial diversity within the chicken gut microbiome revealed by metagenomics and culture.</title>
        <authorList>
            <person name="Gilroy R."/>
            <person name="Ravi A."/>
            <person name="Getino M."/>
            <person name="Pursley I."/>
            <person name="Horton D.L."/>
            <person name="Alikhan N.F."/>
            <person name="Baker D."/>
            <person name="Gharbi K."/>
            <person name="Hall N."/>
            <person name="Watson M."/>
            <person name="Adriaenssens E.M."/>
            <person name="Foster-Nyarko E."/>
            <person name="Jarju S."/>
            <person name="Secka A."/>
            <person name="Antonio M."/>
            <person name="Oren A."/>
            <person name="Chaudhuri R.R."/>
            <person name="La Ragione R."/>
            <person name="Hildebrand F."/>
            <person name="Pallen M.J."/>
        </authorList>
    </citation>
    <scope>NUCLEOTIDE SEQUENCE</scope>
    <source>
        <strain evidence="4">B2-16538</strain>
    </source>
</reference>
<evidence type="ECO:0000259" key="2">
    <source>
        <dbReference type="Pfam" id="PF18096"/>
    </source>
</evidence>
<name>A0A9D9J209_9BACT</name>
<evidence type="ECO:0008006" key="6">
    <source>
        <dbReference type="Google" id="ProtNLM"/>
    </source>
</evidence>
<feature type="region of interest" description="Disordered" evidence="1">
    <location>
        <begin position="408"/>
        <end position="439"/>
    </location>
</feature>
<organism evidence="4 5">
    <name type="scientific">Candidatus Cryptobacteroides excrementavium</name>
    <dbReference type="NCBI Taxonomy" id="2840759"/>
    <lineage>
        <taxon>Bacteria</taxon>
        <taxon>Pseudomonadati</taxon>
        <taxon>Bacteroidota</taxon>
        <taxon>Bacteroidia</taxon>
        <taxon>Bacteroidales</taxon>
        <taxon>Candidatus Cryptobacteroides</taxon>
    </lineage>
</organism>
<dbReference type="InterPro" id="IPR029063">
    <property type="entry name" value="SAM-dependent_MTases_sf"/>
</dbReference>
<accession>A0A9D9J209</accession>
<dbReference type="Proteomes" id="UP000823750">
    <property type="component" value="Unassembled WGS sequence"/>
</dbReference>
<protein>
    <recommendedName>
        <fullName evidence="6">THUMP-like domain-containing protein</fullName>
    </recommendedName>
</protein>
<evidence type="ECO:0000256" key="1">
    <source>
        <dbReference type="SAM" id="MobiDB-lite"/>
    </source>
</evidence>
<dbReference type="Gene3D" id="1.10.10.1110">
    <property type="entry name" value="Methyltransferase PG1098, N-terminal domain"/>
    <property type="match status" value="1"/>
</dbReference>
<evidence type="ECO:0000313" key="5">
    <source>
        <dbReference type="Proteomes" id="UP000823750"/>
    </source>
</evidence>
<evidence type="ECO:0000313" key="4">
    <source>
        <dbReference type="EMBL" id="MBO8485188.1"/>
    </source>
</evidence>
<feature type="compositionally biased region" description="Basic and acidic residues" evidence="1">
    <location>
        <begin position="408"/>
        <end position="420"/>
    </location>
</feature>